<dbReference type="HOGENOM" id="CLU_721847_0_0_1"/>
<accession>R9PFR0</accession>
<feature type="chain" id="PRO_5004478619" evidence="2">
    <location>
        <begin position="21"/>
        <end position="383"/>
    </location>
</feature>
<feature type="region of interest" description="Disordered" evidence="1">
    <location>
        <begin position="145"/>
        <end position="223"/>
    </location>
</feature>
<sequence length="383" mass="40945">MRIASFLPPALAVLSLCAHASPLPSTYTPPSALLKRQSASASALQSTTEAAISSTPKSDWKRPVVITTSAIGLAMTVGWNYISAKSFLSNREKFYKEKARMEAEKKKPPPKVGDTVCTVETYTTSDQVEGRKPSLVKTPCYVLGQRGEGQGQQEGGGRDGDAQVASMSSGDGGDDVVGGVSESQQQGDLSSDFESGARDRIPKRFPVTSSTASAPSAFDPSRDYSANAATGNIVISHPLHKRGLSSPQPITAVDEIVEEAIPTHPSFPSLSSSSSSSSIHSPEYIPLLPLDSNHRLRPRPSFPPSTFESTSSPPSSDLRKELKPNLSSDKYKAWVQKLKSSGEKLSTDDITFGLTVLNTLGNIPSLIMTTINARYYRGNPKVD</sequence>
<dbReference type="GeneID" id="24109776"/>
<reference evidence="4" key="1">
    <citation type="journal article" date="2013" name="Genome Announc.">
        <title>Draft genome sequence of the basidiomycetous yeast-like fungus Pseudozyma hubeiensis SY62, which produces an abundant amount of the biosurfactant mannosylerythritol lipids.</title>
        <authorList>
            <person name="Konishi M."/>
            <person name="Hatada Y."/>
            <person name="Horiuchi J."/>
        </authorList>
    </citation>
    <scope>NUCLEOTIDE SEQUENCE [LARGE SCALE GENOMIC DNA]</scope>
    <source>
        <strain evidence="4">SY62</strain>
    </source>
</reference>
<feature type="compositionally biased region" description="Low complexity" evidence="1">
    <location>
        <begin position="304"/>
        <end position="316"/>
    </location>
</feature>
<dbReference type="RefSeq" id="XP_012190497.1">
    <property type="nucleotide sequence ID" value="XM_012335107.1"/>
</dbReference>
<dbReference type="eggNOG" id="ENOG502T83E">
    <property type="taxonomic scope" value="Eukaryota"/>
</dbReference>
<protein>
    <submittedName>
        <fullName evidence="3">Uncharacterized protein</fullName>
    </submittedName>
</protein>
<dbReference type="OrthoDB" id="2556699at2759"/>
<feature type="compositionally biased region" description="Gly residues" evidence="1">
    <location>
        <begin position="146"/>
        <end position="155"/>
    </location>
</feature>
<dbReference type="Proteomes" id="UP000014071">
    <property type="component" value="Unassembled WGS sequence"/>
</dbReference>
<feature type="compositionally biased region" description="Low complexity" evidence="1">
    <location>
        <begin position="205"/>
        <end position="219"/>
    </location>
</feature>
<gene>
    <name evidence="3" type="ORF">PHSY_004494</name>
</gene>
<dbReference type="AlphaFoldDB" id="R9PFR0"/>
<evidence type="ECO:0000313" key="3">
    <source>
        <dbReference type="EMBL" id="GAC96910.1"/>
    </source>
</evidence>
<name>R9PFR0_PSEHS</name>
<dbReference type="EMBL" id="DF238808">
    <property type="protein sequence ID" value="GAC96910.1"/>
    <property type="molecule type" value="Genomic_DNA"/>
</dbReference>
<keyword evidence="4" id="KW-1185">Reference proteome</keyword>
<evidence type="ECO:0000313" key="4">
    <source>
        <dbReference type="Proteomes" id="UP000014071"/>
    </source>
</evidence>
<organism evidence="3 4">
    <name type="scientific">Pseudozyma hubeiensis (strain SY62)</name>
    <name type="common">Yeast</name>
    <dbReference type="NCBI Taxonomy" id="1305764"/>
    <lineage>
        <taxon>Eukaryota</taxon>
        <taxon>Fungi</taxon>
        <taxon>Dikarya</taxon>
        <taxon>Basidiomycota</taxon>
        <taxon>Ustilaginomycotina</taxon>
        <taxon>Ustilaginomycetes</taxon>
        <taxon>Ustilaginales</taxon>
        <taxon>Ustilaginaceae</taxon>
        <taxon>Pseudozyma</taxon>
    </lineage>
</organism>
<keyword evidence="2" id="KW-0732">Signal</keyword>
<feature type="signal peptide" evidence="2">
    <location>
        <begin position="1"/>
        <end position="20"/>
    </location>
</feature>
<feature type="region of interest" description="Disordered" evidence="1">
    <location>
        <begin position="290"/>
        <end position="322"/>
    </location>
</feature>
<evidence type="ECO:0000256" key="2">
    <source>
        <dbReference type="SAM" id="SignalP"/>
    </source>
</evidence>
<feature type="compositionally biased region" description="Polar residues" evidence="1">
    <location>
        <begin position="182"/>
        <end position="193"/>
    </location>
</feature>
<proteinExistence type="predicted"/>
<evidence type="ECO:0000256" key="1">
    <source>
        <dbReference type="SAM" id="MobiDB-lite"/>
    </source>
</evidence>